<sequence length="143" mass="16847">MKKTFFILSLFFIIHMHAQNNEEYSKSEIGQFLKAYKQSLDSPFDLVSSMKKNALKIKISEERLSEILQSQVNGIELELTNSETSEMNTLKELMELDKKEYDTSFENYLKSINLDSIKFYEMKKLFNNNKDFQKTVINQMSTN</sequence>
<accession>A0ABV5GNR7</accession>
<evidence type="ECO:0000313" key="1">
    <source>
        <dbReference type="EMBL" id="MFB9097032.1"/>
    </source>
</evidence>
<dbReference type="Proteomes" id="UP001589607">
    <property type="component" value="Unassembled WGS sequence"/>
</dbReference>
<evidence type="ECO:0000313" key="2">
    <source>
        <dbReference type="Proteomes" id="UP001589607"/>
    </source>
</evidence>
<dbReference type="RefSeq" id="WP_236457093.1">
    <property type="nucleotide sequence ID" value="NZ_CBCSGE010000017.1"/>
</dbReference>
<organism evidence="1 2">
    <name type="scientific">Flavobacterium jumunjinense</name>
    <dbReference type="NCBI Taxonomy" id="998845"/>
    <lineage>
        <taxon>Bacteria</taxon>
        <taxon>Pseudomonadati</taxon>
        <taxon>Bacteroidota</taxon>
        <taxon>Flavobacteriia</taxon>
        <taxon>Flavobacteriales</taxon>
        <taxon>Flavobacteriaceae</taxon>
        <taxon>Flavobacterium</taxon>
    </lineage>
</organism>
<comment type="caution">
    <text evidence="1">The sequence shown here is derived from an EMBL/GenBank/DDBJ whole genome shotgun (WGS) entry which is preliminary data.</text>
</comment>
<name>A0ABV5GNR7_9FLAO</name>
<protein>
    <recommendedName>
        <fullName evidence="3">DUF4168 domain-containing protein</fullName>
    </recommendedName>
</protein>
<gene>
    <name evidence="1" type="ORF">ACFFVF_10930</name>
</gene>
<keyword evidence="2" id="KW-1185">Reference proteome</keyword>
<dbReference type="EMBL" id="JBHMEY010000031">
    <property type="protein sequence ID" value="MFB9097032.1"/>
    <property type="molecule type" value="Genomic_DNA"/>
</dbReference>
<evidence type="ECO:0008006" key="3">
    <source>
        <dbReference type="Google" id="ProtNLM"/>
    </source>
</evidence>
<proteinExistence type="predicted"/>
<reference evidence="1 2" key="1">
    <citation type="submission" date="2024-09" db="EMBL/GenBank/DDBJ databases">
        <authorList>
            <person name="Sun Q."/>
            <person name="Mori K."/>
        </authorList>
    </citation>
    <scope>NUCLEOTIDE SEQUENCE [LARGE SCALE GENOMIC DNA]</scope>
    <source>
        <strain evidence="1 2">CECT 7955</strain>
    </source>
</reference>